<gene>
    <name evidence="6" type="ORF">PAC_19272</name>
</gene>
<dbReference type="Gene3D" id="2.120.10.80">
    <property type="entry name" value="Kelch-type beta propeller"/>
    <property type="match status" value="1"/>
</dbReference>
<feature type="compositionally biased region" description="Polar residues" evidence="3">
    <location>
        <begin position="502"/>
        <end position="519"/>
    </location>
</feature>
<keyword evidence="4" id="KW-1133">Transmembrane helix</keyword>
<feature type="transmembrane region" description="Helical" evidence="4">
    <location>
        <begin position="453"/>
        <end position="476"/>
    </location>
</feature>
<dbReference type="PANTHER" id="PTHR47435:SF4">
    <property type="entry name" value="KELCH REPEAT PROTEIN (AFU_ORTHOLOGUE AFUA_5G12780)"/>
    <property type="match status" value="1"/>
</dbReference>
<dbReference type="GO" id="GO:0019760">
    <property type="term" value="P:glucosinolate metabolic process"/>
    <property type="evidence" value="ECO:0007669"/>
    <property type="project" value="UniProtKB-ARBA"/>
</dbReference>
<feature type="compositionally biased region" description="Polar residues" evidence="3">
    <location>
        <begin position="568"/>
        <end position="582"/>
    </location>
</feature>
<keyword evidence="1" id="KW-0677">Repeat</keyword>
<feature type="region of interest" description="Disordered" evidence="3">
    <location>
        <begin position="485"/>
        <end position="521"/>
    </location>
</feature>
<feature type="signal peptide" evidence="5">
    <location>
        <begin position="1"/>
        <end position="17"/>
    </location>
</feature>
<dbReference type="EMBL" id="FJOG01000069">
    <property type="protein sequence ID" value="CZR69372.1"/>
    <property type="molecule type" value="Genomic_DNA"/>
</dbReference>
<dbReference type="OrthoDB" id="10251809at2759"/>
<dbReference type="InterPro" id="IPR011043">
    <property type="entry name" value="Gal_Oxase/kelch_b-propeller"/>
</dbReference>
<evidence type="ECO:0000256" key="4">
    <source>
        <dbReference type="SAM" id="Phobius"/>
    </source>
</evidence>
<evidence type="ECO:0000256" key="1">
    <source>
        <dbReference type="ARBA" id="ARBA00022737"/>
    </source>
</evidence>
<reference evidence="6 7" key="1">
    <citation type="submission" date="2016-03" db="EMBL/GenBank/DDBJ databases">
        <authorList>
            <person name="Ploux O."/>
        </authorList>
    </citation>
    <scope>NUCLEOTIDE SEQUENCE [LARGE SCALE GENOMIC DNA]</scope>
    <source>
        <strain evidence="6 7">UAMH 11012</strain>
    </source>
</reference>
<dbReference type="SUPFAM" id="SSF50965">
    <property type="entry name" value="Galactose oxidase, central domain"/>
    <property type="match status" value="1"/>
</dbReference>
<dbReference type="STRING" id="576137.A0A1L7XWD3"/>
<proteinExistence type="predicted"/>
<evidence type="ECO:0008006" key="8">
    <source>
        <dbReference type="Google" id="ProtNLM"/>
    </source>
</evidence>
<feature type="chain" id="PRO_5012769753" description="Cell wall anchored protein" evidence="5">
    <location>
        <begin position="18"/>
        <end position="652"/>
    </location>
</feature>
<feature type="compositionally biased region" description="Low complexity" evidence="3">
    <location>
        <begin position="618"/>
        <end position="636"/>
    </location>
</feature>
<organism evidence="6 7">
    <name type="scientific">Phialocephala subalpina</name>
    <dbReference type="NCBI Taxonomy" id="576137"/>
    <lineage>
        <taxon>Eukaryota</taxon>
        <taxon>Fungi</taxon>
        <taxon>Dikarya</taxon>
        <taxon>Ascomycota</taxon>
        <taxon>Pezizomycotina</taxon>
        <taxon>Leotiomycetes</taxon>
        <taxon>Helotiales</taxon>
        <taxon>Mollisiaceae</taxon>
        <taxon>Phialocephala</taxon>
        <taxon>Phialocephala fortinii species complex</taxon>
    </lineage>
</organism>
<evidence type="ECO:0000313" key="7">
    <source>
        <dbReference type="Proteomes" id="UP000184330"/>
    </source>
</evidence>
<evidence type="ECO:0000256" key="5">
    <source>
        <dbReference type="SAM" id="SignalP"/>
    </source>
</evidence>
<dbReference type="InterPro" id="IPR015915">
    <property type="entry name" value="Kelch-typ_b-propeller"/>
</dbReference>
<accession>A0A1L7XWD3</accession>
<feature type="compositionally biased region" description="Low complexity" evidence="3">
    <location>
        <begin position="583"/>
        <end position="604"/>
    </location>
</feature>
<evidence type="ECO:0000313" key="6">
    <source>
        <dbReference type="EMBL" id="CZR69372.1"/>
    </source>
</evidence>
<sequence>MSKLLGLILLLVRLSWQQDPVVNFCRRWGHQTAVIDEKLYIDGGQSNYFSLATNPQNVSNSWLLYNDLTNNSALGMPQLHATNFKNSTVPDVTGGILWEDTIEKRFYMYGGEYLNDGLSPSAVNLWSFDAINDYWVSFGAPAVTAGISAVSYAGHASVSEIGQAYALGGWMSNATSPNWSEGPVASSGMIKYTMDSNSWTNQTGPDSIPKAEGVMVYIPASDHGLLIYFGGVTAPYFNSTIVENPMSNIYVYDITSSRWYTQTATGDIPPDRRRFCGGATWAADKSSYNIYIYGGLGFGDNSTGFDDLWILTLPSFTWIKWYQGTNPAGFHHSLSCNVVNNAQMLVIGGTFPVSDQCDTPNVWGTHNVDMGKVSGNMWEIFTPNLTTYHVPPEVISVVGGSSLGGATATAPAAGFQSHDLAVYFTEHASAAARTATRSASATSSPSKKLSTGAIAGIAVGGAVVLIAFLLGCCCLIRRYRRTVRQQQQQPPVGYPAPDYSAVPQTPHSPYTPGGSQYQGPYQPPMPVHQAYPYQLPAAVPVELQGNNYQMDPTKNAGIQQLPADGAYQNESWQRSPHGSPQAQHISPSQSVHSPHPTVHSPHPSYFTPADSNTSNTLYSSPGSATSPTPTYSSTTGRAARKPVPTNQTYYSP</sequence>
<dbReference type="PANTHER" id="PTHR47435">
    <property type="entry name" value="KELCH REPEAT PROTEIN (AFU_ORTHOLOGUE AFUA_5G12780)"/>
    <property type="match status" value="1"/>
</dbReference>
<protein>
    <recommendedName>
        <fullName evidence="8">Cell wall anchored protein</fullName>
    </recommendedName>
</protein>
<evidence type="ECO:0000256" key="3">
    <source>
        <dbReference type="SAM" id="MobiDB-lite"/>
    </source>
</evidence>
<keyword evidence="5" id="KW-0732">Signal</keyword>
<name>A0A1L7XWD3_9HELO</name>
<dbReference type="AlphaFoldDB" id="A0A1L7XWD3"/>
<dbReference type="Proteomes" id="UP000184330">
    <property type="component" value="Unassembled WGS sequence"/>
</dbReference>
<keyword evidence="4" id="KW-0472">Membrane</keyword>
<keyword evidence="7" id="KW-1185">Reference proteome</keyword>
<keyword evidence="2" id="KW-0408">Iron</keyword>
<feature type="region of interest" description="Disordered" evidence="3">
    <location>
        <begin position="568"/>
        <end position="652"/>
    </location>
</feature>
<keyword evidence="4" id="KW-0812">Transmembrane</keyword>
<evidence type="ECO:0000256" key="2">
    <source>
        <dbReference type="ARBA" id="ARBA00023004"/>
    </source>
</evidence>